<evidence type="ECO:0000313" key="2">
    <source>
        <dbReference type="Proteomes" id="UP000827721"/>
    </source>
</evidence>
<accession>A0ABQ8HU94</accession>
<organism evidence="1 2">
    <name type="scientific">Xanthoceras sorbifolium</name>
    <dbReference type="NCBI Taxonomy" id="99658"/>
    <lineage>
        <taxon>Eukaryota</taxon>
        <taxon>Viridiplantae</taxon>
        <taxon>Streptophyta</taxon>
        <taxon>Embryophyta</taxon>
        <taxon>Tracheophyta</taxon>
        <taxon>Spermatophyta</taxon>
        <taxon>Magnoliopsida</taxon>
        <taxon>eudicotyledons</taxon>
        <taxon>Gunneridae</taxon>
        <taxon>Pentapetalae</taxon>
        <taxon>rosids</taxon>
        <taxon>malvids</taxon>
        <taxon>Sapindales</taxon>
        <taxon>Sapindaceae</taxon>
        <taxon>Xanthoceroideae</taxon>
        <taxon>Xanthoceras</taxon>
    </lineage>
</organism>
<dbReference type="Proteomes" id="UP000827721">
    <property type="component" value="Unassembled WGS sequence"/>
</dbReference>
<reference evidence="1 2" key="1">
    <citation type="submission" date="2021-02" db="EMBL/GenBank/DDBJ databases">
        <title>Plant Genome Project.</title>
        <authorList>
            <person name="Zhang R.-G."/>
        </authorList>
    </citation>
    <scope>NUCLEOTIDE SEQUENCE [LARGE SCALE GENOMIC DNA]</scope>
    <source>
        <tissue evidence="1">Leaves</tissue>
    </source>
</reference>
<comment type="caution">
    <text evidence="1">The sequence shown here is derived from an EMBL/GenBank/DDBJ whole genome shotgun (WGS) entry which is preliminary data.</text>
</comment>
<gene>
    <name evidence="1" type="ORF">JRO89_XS07G0196900</name>
</gene>
<protein>
    <submittedName>
        <fullName evidence="1">Uncharacterized protein</fullName>
    </submittedName>
</protein>
<keyword evidence="2" id="KW-1185">Reference proteome</keyword>
<dbReference type="EMBL" id="JAFEMO010000007">
    <property type="protein sequence ID" value="KAH7567950.1"/>
    <property type="molecule type" value="Genomic_DNA"/>
</dbReference>
<evidence type="ECO:0000313" key="1">
    <source>
        <dbReference type="EMBL" id="KAH7567950.1"/>
    </source>
</evidence>
<name>A0ABQ8HU94_9ROSI</name>
<proteinExistence type="predicted"/>
<sequence>MDTAGANRHSGGLCPVLLEGRTSFLHRSDGSTEEFVEKKVMNALDAYVKWFAVVEEDYSKTPAACH</sequence>